<accession>A0AAN6M2I4</accession>
<comment type="caution">
    <text evidence="2">The sequence shown here is derived from an EMBL/GenBank/DDBJ whole genome shotgun (WGS) entry which is preliminary data.</text>
</comment>
<evidence type="ECO:0000256" key="1">
    <source>
        <dbReference type="SAM" id="MobiDB-lite"/>
    </source>
</evidence>
<dbReference type="EMBL" id="WVTA01000003">
    <property type="protein sequence ID" value="KAK3214543.1"/>
    <property type="molecule type" value="Genomic_DNA"/>
</dbReference>
<organism evidence="2 3">
    <name type="scientific">Pseudopithomyces chartarum</name>
    <dbReference type="NCBI Taxonomy" id="1892770"/>
    <lineage>
        <taxon>Eukaryota</taxon>
        <taxon>Fungi</taxon>
        <taxon>Dikarya</taxon>
        <taxon>Ascomycota</taxon>
        <taxon>Pezizomycotina</taxon>
        <taxon>Dothideomycetes</taxon>
        <taxon>Pleosporomycetidae</taxon>
        <taxon>Pleosporales</taxon>
        <taxon>Massarineae</taxon>
        <taxon>Didymosphaeriaceae</taxon>
        <taxon>Pseudopithomyces</taxon>
    </lineage>
</organism>
<keyword evidence="3" id="KW-1185">Reference proteome</keyword>
<protein>
    <submittedName>
        <fullName evidence="2">Uncharacterized protein</fullName>
    </submittedName>
</protein>
<dbReference type="Proteomes" id="UP001280581">
    <property type="component" value="Unassembled WGS sequence"/>
</dbReference>
<proteinExistence type="predicted"/>
<dbReference type="AlphaFoldDB" id="A0AAN6M2I4"/>
<evidence type="ECO:0000313" key="2">
    <source>
        <dbReference type="EMBL" id="KAK3214543.1"/>
    </source>
</evidence>
<feature type="region of interest" description="Disordered" evidence="1">
    <location>
        <begin position="364"/>
        <end position="392"/>
    </location>
</feature>
<gene>
    <name evidence="2" type="ORF">GRF29_19g499876</name>
</gene>
<name>A0AAN6M2I4_9PLEO</name>
<reference evidence="2 3" key="1">
    <citation type="submission" date="2021-02" db="EMBL/GenBank/DDBJ databases">
        <title>Genome assembly of Pseudopithomyces chartarum.</title>
        <authorList>
            <person name="Jauregui R."/>
            <person name="Singh J."/>
            <person name="Voisey C."/>
        </authorList>
    </citation>
    <scope>NUCLEOTIDE SEQUENCE [LARGE SCALE GENOMIC DNA]</scope>
    <source>
        <strain evidence="2 3">AGR01</strain>
    </source>
</reference>
<sequence>MTEGLSKKEAARRQFPEELVRAGKDLFEAQECIRAASSRILELQVEYYNKRFEDPEVFKRIEFEIAETRASQGDLNDDAVEKRKPFLKAAISHARDYCQDLSTAITQALPREIRDMIYTYLCQKVPRLSIQPSDAQDRVLDEITHQATYTQRLETPLPYLFSPYYLCKPFLTELAPILYANATFHLWDANDIENFLNQDFLGVDCAPKDHVRALSLVIFTDHYGARCSSKRDITRKLSHLRHLFDLRHKQNFRLDLHLCISHHNHRPVVARFHQILLPYLYEFQTAGFTLRFPLKKLHYGKDFRSDRSEMNQLQAGRSKDPATWVVDGEELRAWEESEVIRMAFMKSARCRERTYYSEDYYYSEDEDTERGSGEELPDGFVDGEVGSEEEDY</sequence>
<evidence type="ECO:0000313" key="3">
    <source>
        <dbReference type="Proteomes" id="UP001280581"/>
    </source>
</evidence>